<dbReference type="InterPro" id="IPR046826">
    <property type="entry name" value="PDH_N"/>
</dbReference>
<reference evidence="11 12" key="1">
    <citation type="submission" date="2017-01" db="EMBL/GenBank/DDBJ databases">
        <title>Genome sequencing of Arcobacter sp. LPB0137.</title>
        <authorList>
            <person name="Lee G.-W."/>
            <person name="Yi H."/>
        </authorList>
    </citation>
    <scope>NUCLEOTIDE SEQUENCE [LARGE SCALE GENOMIC DNA]</scope>
    <source>
        <strain evidence="11 12">LPB0137</strain>
    </source>
</reference>
<dbReference type="PANTHER" id="PTHR21363:SF0">
    <property type="entry name" value="PREPHENATE DEHYDROGENASE [NADP(+)]"/>
    <property type="match status" value="1"/>
</dbReference>
<dbReference type="Gene3D" id="1.10.3660.10">
    <property type="entry name" value="6-phosphogluconate dehydrogenase C-terminal like domain"/>
    <property type="match status" value="1"/>
</dbReference>
<evidence type="ECO:0000256" key="5">
    <source>
        <dbReference type="ARBA" id="ARBA00022605"/>
    </source>
</evidence>
<dbReference type="NCBIfam" id="NF006307">
    <property type="entry name" value="PRK08507.1"/>
    <property type="match status" value="1"/>
</dbReference>
<evidence type="ECO:0000256" key="4">
    <source>
        <dbReference type="ARBA" id="ARBA00022498"/>
    </source>
</evidence>
<dbReference type="GO" id="GO:0004665">
    <property type="term" value="F:prephenate dehydrogenase (NADP+) activity"/>
    <property type="evidence" value="ECO:0007669"/>
    <property type="project" value="InterPro"/>
</dbReference>
<keyword evidence="5" id="KW-0028">Amino-acid biosynthesis</keyword>
<dbReference type="RefSeq" id="WP_076086454.1">
    <property type="nucleotide sequence ID" value="NZ_CP019070.1"/>
</dbReference>
<dbReference type="EMBL" id="CP019070">
    <property type="protein sequence ID" value="APW65683.1"/>
    <property type="molecule type" value="Genomic_DNA"/>
</dbReference>
<dbReference type="InterPro" id="IPR003099">
    <property type="entry name" value="Prephen_DH"/>
</dbReference>
<evidence type="ECO:0000256" key="1">
    <source>
        <dbReference type="ARBA" id="ARBA00005067"/>
    </source>
</evidence>
<dbReference type="InterPro" id="IPR050812">
    <property type="entry name" value="Preph/Arog_dehydrog"/>
</dbReference>
<evidence type="ECO:0000313" key="12">
    <source>
        <dbReference type="Proteomes" id="UP000186074"/>
    </source>
</evidence>
<dbReference type="GO" id="GO:0006571">
    <property type="term" value="P:tyrosine biosynthetic process"/>
    <property type="evidence" value="ECO:0007669"/>
    <property type="project" value="UniProtKB-KW"/>
</dbReference>
<evidence type="ECO:0000259" key="10">
    <source>
        <dbReference type="PROSITE" id="PS51176"/>
    </source>
</evidence>
<dbReference type="Pfam" id="PF02153">
    <property type="entry name" value="PDH_N"/>
    <property type="match status" value="1"/>
</dbReference>
<dbReference type="KEGG" id="alp:LPB137_07390"/>
<dbReference type="Proteomes" id="UP000186074">
    <property type="component" value="Chromosome"/>
</dbReference>
<dbReference type="OrthoDB" id="9802008at2"/>
<dbReference type="AlphaFoldDB" id="A0A1P8KMA1"/>
<dbReference type="Gene3D" id="3.40.50.720">
    <property type="entry name" value="NAD(P)-binding Rossmann-like Domain"/>
    <property type="match status" value="1"/>
</dbReference>
<gene>
    <name evidence="11" type="ORF">LPB137_07390</name>
</gene>
<keyword evidence="8" id="KW-0057">Aromatic amino acid biosynthesis</keyword>
<protein>
    <recommendedName>
        <fullName evidence="3">prephenate dehydrogenase</fullName>
        <ecNumber evidence="3">1.3.1.12</ecNumber>
    </recommendedName>
</protein>
<evidence type="ECO:0000256" key="7">
    <source>
        <dbReference type="ARBA" id="ARBA00023027"/>
    </source>
</evidence>
<keyword evidence="6" id="KW-0560">Oxidoreductase</keyword>
<proteinExistence type="inferred from homology"/>
<dbReference type="SUPFAM" id="SSF48179">
    <property type="entry name" value="6-phosphogluconate dehydrogenase C-terminal domain-like"/>
    <property type="match status" value="1"/>
</dbReference>
<comment type="catalytic activity">
    <reaction evidence="9">
        <text>prephenate + NAD(+) = 3-(4-hydroxyphenyl)pyruvate + CO2 + NADH</text>
        <dbReference type="Rhea" id="RHEA:13869"/>
        <dbReference type="ChEBI" id="CHEBI:16526"/>
        <dbReference type="ChEBI" id="CHEBI:29934"/>
        <dbReference type="ChEBI" id="CHEBI:36242"/>
        <dbReference type="ChEBI" id="CHEBI:57540"/>
        <dbReference type="ChEBI" id="CHEBI:57945"/>
        <dbReference type="EC" id="1.3.1.12"/>
    </reaction>
</comment>
<evidence type="ECO:0000256" key="2">
    <source>
        <dbReference type="ARBA" id="ARBA00007964"/>
    </source>
</evidence>
<dbReference type="SUPFAM" id="SSF51735">
    <property type="entry name" value="NAD(P)-binding Rossmann-fold domains"/>
    <property type="match status" value="1"/>
</dbReference>
<keyword evidence="4" id="KW-0827">Tyrosine biosynthesis</keyword>
<dbReference type="GO" id="GO:0008977">
    <property type="term" value="F:prephenate dehydrogenase (NAD+) activity"/>
    <property type="evidence" value="ECO:0007669"/>
    <property type="project" value="UniProtKB-EC"/>
</dbReference>
<evidence type="ECO:0000256" key="8">
    <source>
        <dbReference type="ARBA" id="ARBA00023141"/>
    </source>
</evidence>
<dbReference type="STRING" id="1850254.LPB137_07390"/>
<organism evidence="11 12">
    <name type="scientific">Poseidonibacter parvus</name>
    <dbReference type="NCBI Taxonomy" id="1850254"/>
    <lineage>
        <taxon>Bacteria</taxon>
        <taxon>Pseudomonadati</taxon>
        <taxon>Campylobacterota</taxon>
        <taxon>Epsilonproteobacteria</taxon>
        <taxon>Campylobacterales</taxon>
        <taxon>Arcobacteraceae</taxon>
        <taxon>Poseidonibacter</taxon>
    </lineage>
</organism>
<keyword evidence="7" id="KW-0520">NAD</keyword>
<evidence type="ECO:0000313" key="11">
    <source>
        <dbReference type="EMBL" id="APW65683.1"/>
    </source>
</evidence>
<evidence type="ECO:0000256" key="6">
    <source>
        <dbReference type="ARBA" id="ARBA00023002"/>
    </source>
</evidence>
<dbReference type="InterPro" id="IPR036291">
    <property type="entry name" value="NAD(P)-bd_dom_sf"/>
</dbReference>
<accession>A0A1P8KMA1</accession>
<dbReference type="Pfam" id="PF20463">
    <property type="entry name" value="PDH_C"/>
    <property type="match status" value="1"/>
</dbReference>
<dbReference type="PROSITE" id="PS51176">
    <property type="entry name" value="PDH_ADH"/>
    <property type="match status" value="1"/>
</dbReference>
<dbReference type="FunFam" id="1.10.3660.10:FF:000003">
    <property type="entry name" value="Prephenate dehydrogenase"/>
    <property type="match status" value="1"/>
</dbReference>
<dbReference type="EC" id="1.3.1.12" evidence="3"/>
<evidence type="ECO:0000256" key="3">
    <source>
        <dbReference type="ARBA" id="ARBA00012068"/>
    </source>
</evidence>
<evidence type="ECO:0000256" key="9">
    <source>
        <dbReference type="ARBA" id="ARBA00049260"/>
    </source>
</evidence>
<keyword evidence="12" id="KW-1185">Reference proteome</keyword>
<feature type="domain" description="Prephenate/arogenate dehydrogenase" evidence="10">
    <location>
        <begin position="1"/>
        <end position="276"/>
    </location>
</feature>
<dbReference type="InterPro" id="IPR046825">
    <property type="entry name" value="PDH_C"/>
</dbReference>
<dbReference type="PANTHER" id="PTHR21363">
    <property type="entry name" value="PREPHENATE DEHYDROGENASE"/>
    <property type="match status" value="1"/>
</dbReference>
<comment type="pathway">
    <text evidence="1">Amino-acid biosynthesis; L-tyrosine biosynthesis; (4-hydroxyphenyl)pyruvate from prephenate (NAD(+) route): step 1/1.</text>
</comment>
<name>A0A1P8KMA1_9BACT</name>
<dbReference type="GO" id="GO:0070403">
    <property type="term" value="F:NAD+ binding"/>
    <property type="evidence" value="ECO:0007669"/>
    <property type="project" value="InterPro"/>
</dbReference>
<dbReference type="FunFam" id="3.40.50.720:FF:000208">
    <property type="entry name" value="Prephenate dehydrogenase"/>
    <property type="match status" value="1"/>
</dbReference>
<dbReference type="InterPro" id="IPR008927">
    <property type="entry name" value="6-PGluconate_DH-like_C_sf"/>
</dbReference>
<sequence>MNIGIVGLGLMGGSLAKAVKKYGIAKKVYGYARSEKSKKEILELNLVDELVDIQRLKDECDLIVLAIPVDNIISFLPNLLDIDKNTTIMDLGSTKEFIVKNIPNEIRSNFVAAHPMCGSEKFGPKASMDNLYEGKTVVLCDLEANDELHKNRAIKVFQDIGMRLVFMNSHNHDVHACYMSHLPHAISYSLANTVMNHEDPKSIIALAAGGFTDMSRIAKSSPNMWTDIFKQNRENLLNSIDLFEDHMKKVRQMVEDEEYEKLEEWMKKANTLHEIL</sequence>
<comment type="similarity">
    <text evidence="2">Belongs to the prephenate/arogenate dehydrogenase family.</text>
</comment>